<dbReference type="EMBL" id="JBHUPE010000004">
    <property type="protein sequence ID" value="MFD2903402.1"/>
    <property type="molecule type" value="Genomic_DNA"/>
</dbReference>
<evidence type="ECO:0000313" key="1">
    <source>
        <dbReference type="EMBL" id="MFD2903402.1"/>
    </source>
</evidence>
<comment type="caution">
    <text evidence="1">The sequence shown here is derived from an EMBL/GenBank/DDBJ whole genome shotgun (WGS) entry which is preliminary data.</text>
</comment>
<keyword evidence="2" id="KW-1185">Reference proteome</keyword>
<dbReference type="RefSeq" id="WP_132773120.1">
    <property type="nucleotide sequence ID" value="NZ_JBHUPE010000004.1"/>
</dbReference>
<dbReference type="Proteomes" id="UP001597509">
    <property type="component" value="Unassembled WGS sequence"/>
</dbReference>
<accession>A0ABW5YSP8</accession>
<proteinExistence type="predicted"/>
<gene>
    <name evidence="1" type="ORF">ACFS6I_05690</name>
</gene>
<protein>
    <submittedName>
        <fullName evidence="1">Uncharacterized protein</fullName>
    </submittedName>
</protein>
<sequence length="73" mass="8329">MAKSIKLTQRVKKGDEVVERPIFFIAENIVHFVQNEYQGRTLTTIFCIVSSTHGTTSFDVIETAEEVDRLINL</sequence>
<organism evidence="1 2">
    <name type="scientific">Sphingobacterium anhuiense</name>
    <dbReference type="NCBI Taxonomy" id="493780"/>
    <lineage>
        <taxon>Bacteria</taxon>
        <taxon>Pseudomonadati</taxon>
        <taxon>Bacteroidota</taxon>
        <taxon>Sphingobacteriia</taxon>
        <taxon>Sphingobacteriales</taxon>
        <taxon>Sphingobacteriaceae</taxon>
        <taxon>Sphingobacterium</taxon>
    </lineage>
</organism>
<name>A0ABW5YSP8_9SPHI</name>
<evidence type="ECO:0000313" key="2">
    <source>
        <dbReference type="Proteomes" id="UP001597509"/>
    </source>
</evidence>
<reference evidence="2" key="1">
    <citation type="journal article" date="2019" name="Int. J. Syst. Evol. Microbiol.">
        <title>The Global Catalogue of Microorganisms (GCM) 10K type strain sequencing project: providing services to taxonomists for standard genome sequencing and annotation.</title>
        <authorList>
            <consortium name="The Broad Institute Genomics Platform"/>
            <consortium name="The Broad Institute Genome Sequencing Center for Infectious Disease"/>
            <person name="Wu L."/>
            <person name="Ma J."/>
        </authorList>
    </citation>
    <scope>NUCLEOTIDE SEQUENCE [LARGE SCALE GENOMIC DNA]</scope>
    <source>
        <strain evidence="2">KCTC 22209</strain>
    </source>
</reference>